<gene>
    <name evidence="2" type="ORF">TNCT_480561</name>
</gene>
<evidence type="ECO:0000313" key="2">
    <source>
        <dbReference type="EMBL" id="GFR29522.1"/>
    </source>
</evidence>
<proteinExistence type="predicted"/>
<organism evidence="2 3">
    <name type="scientific">Trichonephila clavata</name>
    <name type="common">Joro spider</name>
    <name type="synonym">Nephila clavata</name>
    <dbReference type="NCBI Taxonomy" id="2740835"/>
    <lineage>
        <taxon>Eukaryota</taxon>
        <taxon>Metazoa</taxon>
        <taxon>Ecdysozoa</taxon>
        <taxon>Arthropoda</taxon>
        <taxon>Chelicerata</taxon>
        <taxon>Arachnida</taxon>
        <taxon>Araneae</taxon>
        <taxon>Araneomorphae</taxon>
        <taxon>Entelegynae</taxon>
        <taxon>Araneoidea</taxon>
        <taxon>Nephilidae</taxon>
        <taxon>Trichonephila</taxon>
    </lineage>
</organism>
<comment type="caution">
    <text evidence="2">The sequence shown here is derived from an EMBL/GenBank/DDBJ whole genome shotgun (WGS) entry which is preliminary data.</text>
</comment>
<reference evidence="2" key="1">
    <citation type="submission" date="2020-07" db="EMBL/GenBank/DDBJ databases">
        <title>Multicomponent nature underlies the extraordinary mechanical properties of spider dragline silk.</title>
        <authorList>
            <person name="Kono N."/>
            <person name="Nakamura H."/>
            <person name="Mori M."/>
            <person name="Yoshida Y."/>
            <person name="Ohtoshi R."/>
            <person name="Malay A.D."/>
            <person name="Moran D.A.P."/>
            <person name="Tomita M."/>
            <person name="Numata K."/>
            <person name="Arakawa K."/>
        </authorList>
    </citation>
    <scope>NUCLEOTIDE SEQUENCE</scope>
</reference>
<feature type="region of interest" description="Disordered" evidence="1">
    <location>
        <begin position="73"/>
        <end position="100"/>
    </location>
</feature>
<evidence type="ECO:0000313" key="3">
    <source>
        <dbReference type="Proteomes" id="UP000887116"/>
    </source>
</evidence>
<feature type="compositionally biased region" description="Basic residues" evidence="1">
    <location>
        <begin position="76"/>
        <end position="92"/>
    </location>
</feature>
<dbReference type="OrthoDB" id="10296219at2759"/>
<keyword evidence="3" id="KW-1185">Reference proteome</keyword>
<accession>A0A8X6HSW2</accession>
<name>A0A8X6HSW2_TRICU</name>
<sequence>MQIETHTSKQRTAVILERTSHTTIISVAKCRIKQLAALALKTLQILEGKQAYLETDLAGFPIPFRPFSYTAPRSHCPPKIRKRHLKPRKHTKDFKPTGFM</sequence>
<protein>
    <submittedName>
        <fullName evidence="2">Uncharacterized protein</fullName>
    </submittedName>
</protein>
<dbReference type="EMBL" id="BMAO01029119">
    <property type="protein sequence ID" value="GFR29522.1"/>
    <property type="molecule type" value="Genomic_DNA"/>
</dbReference>
<dbReference type="Proteomes" id="UP000887116">
    <property type="component" value="Unassembled WGS sequence"/>
</dbReference>
<dbReference type="AlphaFoldDB" id="A0A8X6HSW2"/>
<evidence type="ECO:0000256" key="1">
    <source>
        <dbReference type="SAM" id="MobiDB-lite"/>
    </source>
</evidence>